<name>A0ACB9KZW3_9MYRT</name>
<comment type="caution">
    <text evidence="1">The sequence shown here is derived from an EMBL/GenBank/DDBJ whole genome shotgun (WGS) entry which is preliminary data.</text>
</comment>
<dbReference type="Proteomes" id="UP001057402">
    <property type="component" value="Chromosome 12"/>
</dbReference>
<accession>A0ACB9KZW3</accession>
<organism evidence="1 2">
    <name type="scientific">Melastoma candidum</name>
    <dbReference type="NCBI Taxonomy" id="119954"/>
    <lineage>
        <taxon>Eukaryota</taxon>
        <taxon>Viridiplantae</taxon>
        <taxon>Streptophyta</taxon>
        <taxon>Embryophyta</taxon>
        <taxon>Tracheophyta</taxon>
        <taxon>Spermatophyta</taxon>
        <taxon>Magnoliopsida</taxon>
        <taxon>eudicotyledons</taxon>
        <taxon>Gunneridae</taxon>
        <taxon>Pentapetalae</taxon>
        <taxon>rosids</taxon>
        <taxon>malvids</taxon>
        <taxon>Myrtales</taxon>
        <taxon>Melastomataceae</taxon>
        <taxon>Melastomatoideae</taxon>
        <taxon>Melastomateae</taxon>
        <taxon>Melastoma</taxon>
    </lineage>
</organism>
<gene>
    <name evidence="1" type="ORF">MLD38_038368</name>
</gene>
<reference evidence="2" key="1">
    <citation type="journal article" date="2023" name="Front. Plant Sci.">
        <title>Chromosomal-level genome assembly of Melastoma candidum provides insights into trichome evolution.</title>
        <authorList>
            <person name="Zhong Y."/>
            <person name="Wu W."/>
            <person name="Sun C."/>
            <person name="Zou P."/>
            <person name="Liu Y."/>
            <person name="Dai S."/>
            <person name="Zhou R."/>
        </authorList>
    </citation>
    <scope>NUCLEOTIDE SEQUENCE [LARGE SCALE GENOMIC DNA]</scope>
</reference>
<protein>
    <submittedName>
        <fullName evidence="1">Uncharacterized protein</fullName>
    </submittedName>
</protein>
<dbReference type="EMBL" id="CM042891">
    <property type="protein sequence ID" value="KAI4302648.1"/>
    <property type="molecule type" value="Genomic_DNA"/>
</dbReference>
<proteinExistence type="predicted"/>
<evidence type="ECO:0000313" key="2">
    <source>
        <dbReference type="Proteomes" id="UP001057402"/>
    </source>
</evidence>
<keyword evidence="2" id="KW-1185">Reference proteome</keyword>
<sequence length="132" mass="14369">MPGDISRDPPAVSASTSSASASGSSSVKLMGKYEMGRLLGYGAFAKLAKGGELFAKITKGRLNEDLCRRYFQQLISAVGYCHSGGVFHRDLKSENLLLDENWDSKVSDFGLSAIRYQIRSDGLLQTLCWTPV</sequence>
<evidence type="ECO:0000313" key="1">
    <source>
        <dbReference type="EMBL" id="KAI4302648.1"/>
    </source>
</evidence>